<dbReference type="EMBL" id="FXTN01000001">
    <property type="protein sequence ID" value="SMO31898.1"/>
    <property type="molecule type" value="Genomic_DNA"/>
</dbReference>
<reference evidence="1 2" key="1">
    <citation type="submission" date="2017-05" db="EMBL/GenBank/DDBJ databases">
        <authorList>
            <person name="Varghese N."/>
            <person name="Submissions S."/>
        </authorList>
    </citation>
    <scope>NUCLEOTIDE SEQUENCE [LARGE SCALE GENOMIC DNA]</scope>
    <source>
        <strain evidence="1 2">DSM 19036</strain>
    </source>
</reference>
<name>A0A521AAR9_9SPHI</name>
<proteinExistence type="predicted"/>
<keyword evidence="2" id="KW-1185">Reference proteome</keyword>
<dbReference type="AlphaFoldDB" id="A0A521AAR9"/>
<dbReference type="InterPro" id="IPR002347">
    <property type="entry name" value="SDR_fam"/>
</dbReference>
<accession>A0A521AAR9</accession>
<evidence type="ECO:0000313" key="1">
    <source>
        <dbReference type="EMBL" id="SMO31898.1"/>
    </source>
</evidence>
<sequence>MKKTIFITGTSSGIGKATVKLFARKGWDVIATMRKPEN</sequence>
<dbReference type="Gene3D" id="3.40.50.720">
    <property type="entry name" value="NAD(P)-binding Rossmann-like Domain"/>
    <property type="match status" value="1"/>
</dbReference>
<protein>
    <submittedName>
        <fullName evidence="1">Short chain dehydrogenase</fullName>
    </submittedName>
</protein>
<dbReference type="Pfam" id="PF00106">
    <property type="entry name" value="adh_short"/>
    <property type="match status" value="1"/>
</dbReference>
<organism evidence="1 2">
    <name type="scientific">Pedobacter westerhofensis</name>
    <dbReference type="NCBI Taxonomy" id="425512"/>
    <lineage>
        <taxon>Bacteria</taxon>
        <taxon>Pseudomonadati</taxon>
        <taxon>Bacteroidota</taxon>
        <taxon>Sphingobacteriia</taxon>
        <taxon>Sphingobacteriales</taxon>
        <taxon>Sphingobacteriaceae</taxon>
        <taxon>Pedobacter</taxon>
    </lineage>
</organism>
<dbReference type="SUPFAM" id="SSF51735">
    <property type="entry name" value="NAD(P)-binding Rossmann-fold domains"/>
    <property type="match status" value="1"/>
</dbReference>
<dbReference type="Proteomes" id="UP000320300">
    <property type="component" value="Unassembled WGS sequence"/>
</dbReference>
<gene>
    <name evidence="1" type="ORF">SAMN06265348_10115</name>
</gene>
<evidence type="ECO:0000313" key="2">
    <source>
        <dbReference type="Proteomes" id="UP000320300"/>
    </source>
</evidence>
<dbReference type="InterPro" id="IPR036291">
    <property type="entry name" value="NAD(P)-bd_dom_sf"/>
</dbReference>